<reference evidence="4" key="1">
    <citation type="submission" date="2021-05" db="EMBL/GenBank/DDBJ databases">
        <title>The genome of the haptophyte Pavlova lutheri (Diacronema luteri, Pavlovales) - a model for lipid biosynthesis in eukaryotic algae.</title>
        <authorList>
            <person name="Hulatt C.J."/>
            <person name="Posewitz M.C."/>
        </authorList>
    </citation>
    <scope>NUCLEOTIDE SEQUENCE</scope>
    <source>
        <strain evidence="4">NIVA-4/92</strain>
    </source>
</reference>
<comment type="caution">
    <text evidence="4">The sequence shown here is derived from an EMBL/GenBank/DDBJ whole genome shotgun (WGS) entry which is preliminary data.</text>
</comment>
<dbReference type="EMBL" id="JAGTXO010000044">
    <property type="protein sequence ID" value="KAG8459111.1"/>
    <property type="molecule type" value="Genomic_DNA"/>
</dbReference>
<proteinExistence type="predicted"/>
<gene>
    <name evidence="4" type="ORF">KFE25_002518</name>
</gene>
<protein>
    <recommendedName>
        <fullName evidence="3">RING-type domain-containing protein</fullName>
    </recommendedName>
</protein>
<evidence type="ECO:0000256" key="1">
    <source>
        <dbReference type="PROSITE-ProRule" id="PRU00175"/>
    </source>
</evidence>
<dbReference type="GO" id="GO:0008270">
    <property type="term" value="F:zinc ion binding"/>
    <property type="evidence" value="ECO:0007669"/>
    <property type="project" value="UniProtKB-KW"/>
</dbReference>
<sequence>MGQCALAATDTPGGQVPTGGARREAGAAQAMASAHDSPLPAENVGRFFADITRTRSFELRAKWSGTAEPIPAEFAAASAKICVEPAFMASTRALTSLQAIEARFRRDPALHRRMSDRRTFERTVVMVVMRAYGLADEASALAQRDLLHDCLICERIGSLHAQLEWRQPYLTYALELIGSFDDADALPAKLSEVCDRAERCSSAKRHAFSLLVSRAYELLDRDPAAATEAPAAEPPLAHGDVGVGGMGGVGAFAVGSSADGDGDLSTLPDARAHVQRVFAEFLDEYKERAIASSFTEPVRFYFDTLGDTFGRDHVTVHGVNWFLAMLHATLGVQAPFLVDYEDRHVLGIADVWAAFSEEAWAVFAQPENFGRHFGGIRALRERRADMLVAVVPSGQLPRGNRTTAPKQLANMAVSVHSPRLLRLTLARYADRFAHFFALDPFARRCFEALWSEQKPEYAGFRAAATTLYIAYRAECGAVEATLVEHVYEDEYYTHLRLDRTAAFLAWAGLLRPSAAFAEERARRARAADAIAAVARGRAARQRARRLPARCAPRPADALFALHTPTAARAVLADATLADLPPTAERVGAAVRLARDGAVAPPREQREQRELELVQLSARCAERPAAATATGRASDGAASGAPSTARDTSIRASNAQLCPICCEQRSDIEQLPHWHASGDVSGHVMCAACRAQYTANTCPFCKDVLAKDELLTHISAFIDSVSARARVADPDPNELAALLERWQTFEMELDSQPSVLRRVTRLIVEDPAFSMRLAHGVQVRASWLRDTAGVLFRFHALCADGEMEAAPMSAALLAESVERLLEPFERDPPAPMHGHFYGALYTQALVPWLCAWRSGTSTRTAVQLVRRVGVAIVRAQHAYGPTRRELRGYVRARMHLEYVQLAHTPVWGRQELDVVWQAFYAHD</sequence>
<dbReference type="OrthoDB" id="196815at2759"/>
<keyword evidence="5" id="KW-1185">Reference proteome</keyword>
<dbReference type="PROSITE" id="PS50096">
    <property type="entry name" value="IQ"/>
    <property type="match status" value="1"/>
</dbReference>
<evidence type="ECO:0000313" key="4">
    <source>
        <dbReference type="EMBL" id="KAG8459111.1"/>
    </source>
</evidence>
<dbReference type="Proteomes" id="UP000751190">
    <property type="component" value="Unassembled WGS sequence"/>
</dbReference>
<feature type="region of interest" description="Disordered" evidence="2">
    <location>
        <begin position="624"/>
        <end position="647"/>
    </location>
</feature>
<dbReference type="PROSITE" id="PS50089">
    <property type="entry name" value="ZF_RING_2"/>
    <property type="match status" value="1"/>
</dbReference>
<keyword evidence="1" id="KW-0479">Metal-binding</keyword>
<organism evidence="4 5">
    <name type="scientific">Diacronema lutheri</name>
    <name type="common">Unicellular marine alga</name>
    <name type="synonym">Monochrysis lutheri</name>
    <dbReference type="NCBI Taxonomy" id="2081491"/>
    <lineage>
        <taxon>Eukaryota</taxon>
        <taxon>Haptista</taxon>
        <taxon>Haptophyta</taxon>
        <taxon>Pavlovophyceae</taxon>
        <taxon>Pavlovales</taxon>
        <taxon>Pavlovaceae</taxon>
        <taxon>Diacronema</taxon>
    </lineage>
</organism>
<dbReference type="AlphaFoldDB" id="A0A8J6C5C6"/>
<evidence type="ECO:0000313" key="5">
    <source>
        <dbReference type="Proteomes" id="UP000751190"/>
    </source>
</evidence>
<evidence type="ECO:0000256" key="2">
    <source>
        <dbReference type="SAM" id="MobiDB-lite"/>
    </source>
</evidence>
<keyword evidence="1" id="KW-0863">Zinc-finger</keyword>
<feature type="compositionally biased region" description="Low complexity" evidence="2">
    <location>
        <begin position="624"/>
        <end position="644"/>
    </location>
</feature>
<dbReference type="SUPFAM" id="SSF57850">
    <property type="entry name" value="RING/U-box"/>
    <property type="match status" value="1"/>
</dbReference>
<feature type="region of interest" description="Disordered" evidence="2">
    <location>
        <begin position="1"/>
        <end position="37"/>
    </location>
</feature>
<name>A0A8J6C5C6_DIALT</name>
<evidence type="ECO:0000259" key="3">
    <source>
        <dbReference type="PROSITE" id="PS50089"/>
    </source>
</evidence>
<dbReference type="InterPro" id="IPR001841">
    <property type="entry name" value="Znf_RING"/>
</dbReference>
<accession>A0A8J6C5C6</accession>
<feature type="domain" description="RING-type" evidence="3">
    <location>
        <begin position="657"/>
        <end position="701"/>
    </location>
</feature>
<keyword evidence="1" id="KW-0862">Zinc</keyword>